<gene>
    <name evidence="1" type="ORF">C1645_871843</name>
</gene>
<proteinExistence type="predicted"/>
<dbReference type="AlphaFoldDB" id="A0A397TFQ6"/>
<evidence type="ECO:0000313" key="1">
    <source>
        <dbReference type="EMBL" id="RIA96742.1"/>
    </source>
</evidence>
<evidence type="ECO:0008006" key="3">
    <source>
        <dbReference type="Google" id="ProtNLM"/>
    </source>
</evidence>
<accession>A0A397TFQ6</accession>
<protein>
    <recommendedName>
        <fullName evidence="3">F-box domain-containing protein</fullName>
    </recommendedName>
</protein>
<dbReference type="SUPFAM" id="SSF52047">
    <property type="entry name" value="RNI-like"/>
    <property type="match status" value="1"/>
</dbReference>
<reference evidence="1 2" key="1">
    <citation type="submission" date="2018-06" db="EMBL/GenBank/DDBJ databases">
        <title>Comparative genomics reveals the genomic features of Rhizophagus irregularis, R. cerebriforme, R. diaphanum and Gigaspora rosea, and their symbiotic lifestyle signature.</title>
        <authorList>
            <person name="Morin E."/>
            <person name="San Clemente H."/>
            <person name="Chen E.C.H."/>
            <person name="De La Providencia I."/>
            <person name="Hainaut M."/>
            <person name="Kuo A."/>
            <person name="Kohler A."/>
            <person name="Murat C."/>
            <person name="Tang N."/>
            <person name="Roy S."/>
            <person name="Loubradou J."/>
            <person name="Henrissat B."/>
            <person name="Grigoriev I.V."/>
            <person name="Corradi N."/>
            <person name="Roux C."/>
            <person name="Martin F.M."/>
        </authorList>
    </citation>
    <scope>NUCLEOTIDE SEQUENCE [LARGE SCALE GENOMIC DNA]</scope>
    <source>
        <strain evidence="1 2">DAOM 227022</strain>
    </source>
</reference>
<dbReference type="Proteomes" id="UP000265703">
    <property type="component" value="Unassembled WGS sequence"/>
</dbReference>
<comment type="caution">
    <text evidence="1">The sequence shown here is derived from an EMBL/GenBank/DDBJ whole genome shotgun (WGS) entry which is preliminary data.</text>
</comment>
<keyword evidence="2" id="KW-1185">Reference proteome</keyword>
<organism evidence="1 2">
    <name type="scientific">Glomus cerebriforme</name>
    <dbReference type="NCBI Taxonomy" id="658196"/>
    <lineage>
        <taxon>Eukaryota</taxon>
        <taxon>Fungi</taxon>
        <taxon>Fungi incertae sedis</taxon>
        <taxon>Mucoromycota</taxon>
        <taxon>Glomeromycotina</taxon>
        <taxon>Glomeromycetes</taxon>
        <taxon>Glomerales</taxon>
        <taxon>Glomeraceae</taxon>
        <taxon>Glomus</taxon>
    </lineage>
</organism>
<sequence length="483" mass="56741">MAQLSADCLNDILEYLEDDMINLHSCLLVNRLWCNVSVRIFWKNVWNYKTSNFRTLISCLPKESKENLCKNRITVLNPNSKSPMFNYASFCKFLSIRQVRNKLESLLRKYIKPFYTFRIPNDVTKLTQEIIKLFFVQISSLKKLELCESPDKINFYPGTKVGLKNISKLYCISNISSEIFYLLSQTCHNISSLEIKFGQFISEGLIDLISVQKNLQSFGMMQLSELAVLTPLIEKIPNTLIKLNIHKYNFISLLFIARFTNLQEINLHFYCKEDFIDFEKLQYAIFPNLQILKIQAACPKFDLLIRFLENNGNNLKECYIGDEMGHSDNSLNLAIAKFCPNLKKLSTGFKNNELETMKIVFNSCQYLESINIWCGGKFLSEKEALESIVKYSHENFYEIIWSYQYYHVQLKLLPEELESFFISWMDRVPQKSLYLVTIKNNAYSLDASDENMEIINKYIKLNVIKKFKVIDFNDNEFNWCKRM</sequence>
<evidence type="ECO:0000313" key="2">
    <source>
        <dbReference type="Proteomes" id="UP000265703"/>
    </source>
</evidence>
<dbReference type="EMBL" id="QKYT01000039">
    <property type="protein sequence ID" value="RIA96742.1"/>
    <property type="molecule type" value="Genomic_DNA"/>
</dbReference>
<dbReference type="Gene3D" id="3.80.10.10">
    <property type="entry name" value="Ribonuclease Inhibitor"/>
    <property type="match status" value="1"/>
</dbReference>
<dbReference type="InterPro" id="IPR032675">
    <property type="entry name" value="LRR_dom_sf"/>
</dbReference>
<dbReference type="OrthoDB" id="550575at2759"/>
<name>A0A397TFQ6_9GLOM</name>